<dbReference type="Pfam" id="PF13602">
    <property type="entry name" value="ADH_zinc_N_2"/>
    <property type="match status" value="1"/>
</dbReference>
<dbReference type="PANTHER" id="PTHR44013">
    <property type="entry name" value="ZINC-TYPE ALCOHOL DEHYDROGENASE-LIKE PROTEIN C16A3.02C"/>
    <property type="match status" value="1"/>
</dbReference>
<dbReference type="Pfam" id="PF08240">
    <property type="entry name" value="ADH_N"/>
    <property type="match status" value="1"/>
</dbReference>
<proteinExistence type="predicted"/>
<protein>
    <recommendedName>
        <fullName evidence="1">Enoyl reductase (ER) domain-containing protein</fullName>
    </recommendedName>
</protein>
<dbReference type="SUPFAM" id="SSF50129">
    <property type="entry name" value="GroES-like"/>
    <property type="match status" value="1"/>
</dbReference>
<dbReference type="EMBL" id="LVLJ01003675">
    <property type="protein sequence ID" value="OAE20144.1"/>
    <property type="molecule type" value="Genomic_DNA"/>
</dbReference>
<dbReference type="Gene3D" id="3.90.180.10">
    <property type="entry name" value="Medium-chain alcohol dehydrogenases, catalytic domain"/>
    <property type="match status" value="1"/>
</dbReference>
<accession>A0A176VGW6</accession>
<dbReference type="PANTHER" id="PTHR44013:SF1">
    <property type="entry name" value="ZINC-TYPE ALCOHOL DEHYDROGENASE-LIKE PROTEIN C16A3.02C"/>
    <property type="match status" value="1"/>
</dbReference>
<dbReference type="InterPro" id="IPR013154">
    <property type="entry name" value="ADH-like_N"/>
</dbReference>
<dbReference type="InterPro" id="IPR011032">
    <property type="entry name" value="GroES-like_sf"/>
</dbReference>
<evidence type="ECO:0000313" key="2">
    <source>
        <dbReference type="EMBL" id="OAE20144.1"/>
    </source>
</evidence>
<dbReference type="AlphaFoldDB" id="A0A176VGW6"/>
<organism evidence="2 3">
    <name type="scientific">Marchantia polymorpha subsp. ruderalis</name>
    <dbReference type="NCBI Taxonomy" id="1480154"/>
    <lineage>
        <taxon>Eukaryota</taxon>
        <taxon>Viridiplantae</taxon>
        <taxon>Streptophyta</taxon>
        <taxon>Embryophyta</taxon>
        <taxon>Marchantiophyta</taxon>
        <taxon>Marchantiopsida</taxon>
        <taxon>Marchantiidae</taxon>
        <taxon>Marchantiales</taxon>
        <taxon>Marchantiaceae</taxon>
        <taxon>Marchantia</taxon>
    </lineage>
</organism>
<sequence>MLGSRTAQAFELHREPGRQISGTARIWFTEKIRSLHRARPVAQELSTSSTLRVRTALCDECFLNVPAADMQLVQLYRKTEAAMEAARRRRPQRHPQRSGEATKAIALHCLGPEGGSEQGRGEQSALERVAHVDLSRQGCGSLIHFARAAMAEMMQAVQYSSYGGAHAALQPFRLAEMRFLNSGLTSDIVENCDVKAEHKEIPIPVPKKGEILVKVEAASVNPVDWKMQGGVMRPMLPAKFPHTPGTDIAGEVVKVGSEVKDFAPGDKVVAWLELKHGGAMAQYAVANPKTTVVRPPEVSAVEAACLPVAALTALQALTSGGMNFDGSYSGNVLVTGASGGVGTYAVQLGKIAGAHVTATCGERNIELIKFLGADEVLDYKTPEGKKLISPSGKKYDLVVNAAASAVTFSDMQPQLAPKGVVFELTPSPKTFLTSVIKRVSMSKQKYNQLMLNVEARNLEMLVGFVKEGKLHAVIDSKFPLAKVEEAWKKSKEGHAVGKIVITVTEE</sequence>
<feature type="domain" description="Enoyl reductase (ER)" evidence="1">
    <location>
        <begin position="187"/>
        <end position="501"/>
    </location>
</feature>
<gene>
    <name evidence="2" type="ORF">AXG93_3818s1420</name>
</gene>
<evidence type="ECO:0000259" key="1">
    <source>
        <dbReference type="SMART" id="SM00829"/>
    </source>
</evidence>
<dbReference type="InterPro" id="IPR036291">
    <property type="entry name" value="NAD(P)-bd_dom_sf"/>
</dbReference>
<dbReference type="Proteomes" id="UP000077202">
    <property type="component" value="Unassembled WGS sequence"/>
</dbReference>
<dbReference type="InterPro" id="IPR052733">
    <property type="entry name" value="Chloroplast_QOR"/>
</dbReference>
<evidence type="ECO:0000313" key="3">
    <source>
        <dbReference type="Proteomes" id="UP000077202"/>
    </source>
</evidence>
<keyword evidence="3" id="KW-1185">Reference proteome</keyword>
<comment type="caution">
    <text evidence="2">The sequence shown here is derived from an EMBL/GenBank/DDBJ whole genome shotgun (WGS) entry which is preliminary data.</text>
</comment>
<dbReference type="InterPro" id="IPR020843">
    <property type="entry name" value="ER"/>
</dbReference>
<dbReference type="SMART" id="SM00829">
    <property type="entry name" value="PKS_ER"/>
    <property type="match status" value="1"/>
</dbReference>
<name>A0A176VGW6_MARPO</name>
<dbReference type="Gene3D" id="3.40.50.720">
    <property type="entry name" value="NAD(P)-binding Rossmann-like Domain"/>
    <property type="match status" value="1"/>
</dbReference>
<reference evidence="2" key="1">
    <citation type="submission" date="2016-03" db="EMBL/GenBank/DDBJ databases">
        <title>Mechanisms controlling the formation of the plant cell surface in tip-growing cells are functionally conserved among land plants.</title>
        <authorList>
            <person name="Honkanen S."/>
            <person name="Jones V.A."/>
            <person name="Morieri G."/>
            <person name="Champion C."/>
            <person name="Hetherington A.J."/>
            <person name="Kelly S."/>
            <person name="Saint-Marcoux D."/>
            <person name="Proust H."/>
            <person name="Prescott H."/>
            <person name="Dolan L."/>
        </authorList>
    </citation>
    <scope>NUCLEOTIDE SEQUENCE [LARGE SCALE GENOMIC DNA]</scope>
    <source>
        <tissue evidence="2">Whole gametophyte</tissue>
    </source>
</reference>
<dbReference type="GO" id="GO:0016491">
    <property type="term" value="F:oxidoreductase activity"/>
    <property type="evidence" value="ECO:0007669"/>
    <property type="project" value="InterPro"/>
</dbReference>
<dbReference type="CDD" id="cd08267">
    <property type="entry name" value="MDR1"/>
    <property type="match status" value="1"/>
</dbReference>
<dbReference type="SUPFAM" id="SSF51735">
    <property type="entry name" value="NAD(P)-binding Rossmann-fold domains"/>
    <property type="match status" value="1"/>
</dbReference>